<dbReference type="Proteomes" id="UP000050741">
    <property type="component" value="Unassembled WGS sequence"/>
</dbReference>
<sequence>MSDNVSDEEQQQQMEEISICADVWLEVFASVSSFELGHLMALISDRFDRLVDEHFKLRKWSLSWMEIRRAIEGNGAEIVKKSSGEVLPIPRGPLPNKVTGFRQIHISYVDQNVIEFLQRIRRLFDTSGTTVYINTSDDQSRSWEIIRQKIWPLVNDNICHVHIFCPSQLDRLRQISPAILRRCANLRSLCCYWLFPEFPGEDNAGASSHQAVAKWLLTAREDGLPKTFSCRVVNVVNLGGMDELKRSFANASGPVNFIVTIWKDWNVFDVPFELENNWTAERLTLRRMYTFCLLVRCPIVREEAKWAKWEEEAIQWPCTWWPRQWNRISIVFKDKDIGNGKVKAKASCLNT</sequence>
<evidence type="ECO:0000313" key="1">
    <source>
        <dbReference type="Proteomes" id="UP000050741"/>
    </source>
</evidence>
<name>A0A183C779_GLOPA</name>
<reference evidence="1" key="2">
    <citation type="submission" date="2014-05" db="EMBL/GenBank/DDBJ databases">
        <title>The genome and life-stage specific transcriptomes of Globodera pallida elucidate key aspects of plant parasitism by a cyst nematode.</title>
        <authorList>
            <person name="Cotton J.A."/>
            <person name="Lilley C.J."/>
            <person name="Jones L.M."/>
            <person name="Kikuchi T."/>
            <person name="Reid A.J."/>
            <person name="Thorpe P."/>
            <person name="Tsai I.J."/>
            <person name="Beasley H."/>
            <person name="Blok V."/>
            <person name="Cock P.J.A."/>
            <person name="Van den Akker S.E."/>
            <person name="Holroyd N."/>
            <person name="Hunt M."/>
            <person name="Mantelin S."/>
            <person name="Naghra H."/>
            <person name="Pain A."/>
            <person name="Palomares-Rius J.E."/>
            <person name="Zarowiecki M."/>
            <person name="Berriman M."/>
            <person name="Jones J.T."/>
            <person name="Urwin P.E."/>
        </authorList>
    </citation>
    <scope>NUCLEOTIDE SEQUENCE [LARGE SCALE GENOMIC DNA]</scope>
    <source>
        <strain evidence="1">Lindley</strain>
    </source>
</reference>
<reference evidence="2" key="3">
    <citation type="submission" date="2016-06" db="UniProtKB">
        <authorList>
            <consortium name="WormBaseParasite"/>
        </authorList>
    </citation>
    <scope>IDENTIFICATION</scope>
</reference>
<evidence type="ECO:0000313" key="2">
    <source>
        <dbReference type="WBParaSite" id="GPLIN_000872500"/>
    </source>
</evidence>
<dbReference type="WBParaSite" id="GPLIN_000872500">
    <property type="protein sequence ID" value="GPLIN_000872500"/>
    <property type="gene ID" value="GPLIN_000872500"/>
</dbReference>
<protein>
    <submittedName>
        <fullName evidence="2">F-box domain-containing protein</fullName>
    </submittedName>
</protein>
<reference evidence="1" key="1">
    <citation type="submission" date="2013-12" db="EMBL/GenBank/DDBJ databases">
        <authorList>
            <person name="Aslett M."/>
        </authorList>
    </citation>
    <scope>NUCLEOTIDE SEQUENCE [LARGE SCALE GENOMIC DNA]</scope>
    <source>
        <strain evidence="1">Lindley</strain>
    </source>
</reference>
<proteinExistence type="predicted"/>
<accession>A0A183C779</accession>
<dbReference type="AlphaFoldDB" id="A0A183C779"/>
<organism evidence="1 2">
    <name type="scientific">Globodera pallida</name>
    <name type="common">Potato cyst nematode worm</name>
    <name type="synonym">Heterodera pallida</name>
    <dbReference type="NCBI Taxonomy" id="36090"/>
    <lineage>
        <taxon>Eukaryota</taxon>
        <taxon>Metazoa</taxon>
        <taxon>Ecdysozoa</taxon>
        <taxon>Nematoda</taxon>
        <taxon>Chromadorea</taxon>
        <taxon>Rhabditida</taxon>
        <taxon>Tylenchina</taxon>
        <taxon>Tylenchomorpha</taxon>
        <taxon>Tylenchoidea</taxon>
        <taxon>Heteroderidae</taxon>
        <taxon>Heteroderinae</taxon>
        <taxon>Globodera</taxon>
    </lineage>
</organism>
<keyword evidence="1" id="KW-1185">Reference proteome</keyword>